<name>A0A328BG36_9BACT</name>
<evidence type="ECO:0000256" key="1">
    <source>
        <dbReference type="SAM" id="SignalP"/>
    </source>
</evidence>
<protein>
    <recommendedName>
        <fullName evidence="4">Lipoprotein</fullName>
    </recommendedName>
</protein>
<keyword evidence="1" id="KW-0732">Signal</keyword>
<evidence type="ECO:0000313" key="2">
    <source>
        <dbReference type="EMBL" id="RAK65847.1"/>
    </source>
</evidence>
<accession>A0A328BG36</accession>
<sequence length="243" mass="26645">MRLLPSLAVAAALLLANCSGGTNDDFSPRAILYDATGRYHAGPTIYASSPILILTQNGVINDKPRVDRFLARRPWAAGYFSHTDVPVGNATLTLTFRGANQATITTGTPTAVDSFRTEITEREPDYLVLRQLDTARVMKPITTGCMTRVNQLAEAVLQTRHDQTCQAMSPVTGYSQYCQVRRVRVLKARKKDLTIPLVSCLVQSGSCQSAYTGEWNLLNESVQSLLGAGDTVVVQEREIQLLR</sequence>
<dbReference type="RefSeq" id="WP_111478757.1">
    <property type="nucleotide sequence ID" value="NZ_QHKM01000004.1"/>
</dbReference>
<proteinExistence type="predicted"/>
<organism evidence="2 3">
    <name type="scientific">Hymenobacter edaphi</name>
    <dbReference type="NCBI Taxonomy" id="2211146"/>
    <lineage>
        <taxon>Bacteria</taxon>
        <taxon>Pseudomonadati</taxon>
        <taxon>Bacteroidota</taxon>
        <taxon>Cytophagia</taxon>
        <taxon>Cytophagales</taxon>
        <taxon>Hymenobacteraceae</taxon>
        <taxon>Hymenobacter</taxon>
    </lineage>
</organism>
<keyword evidence="3" id="KW-1185">Reference proteome</keyword>
<dbReference type="Proteomes" id="UP000248553">
    <property type="component" value="Unassembled WGS sequence"/>
</dbReference>
<dbReference type="OrthoDB" id="877799at2"/>
<feature type="signal peptide" evidence="1">
    <location>
        <begin position="1"/>
        <end position="21"/>
    </location>
</feature>
<dbReference type="EMBL" id="QHKM01000004">
    <property type="protein sequence ID" value="RAK65847.1"/>
    <property type="molecule type" value="Genomic_DNA"/>
</dbReference>
<gene>
    <name evidence="2" type="ORF">DLM85_14105</name>
</gene>
<dbReference type="AlphaFoldDB" id="A0A328BG36"/>
<feature type="chain" id="PRO_5016442500" description="Lipoprotein" evidence="1">
    <location>
        <begin position="22"/>
        <end position="243"/>
    </location>
</feature>
<reference evidence="3" key="1">
    <citation type="submission" date="2018-05" db="EMBL/GenBank/DDBJ databases">
        <authorList>
            <person name="Nie L."/>
        </authorList>
    </citation>
    <scope>NUCLEOTIDE SEQUENCE [LARGE SCALE GENOMIC DNA]</scope>
    <source>
        <strain evidence="3">NL</strain>
    </source>
</reference>
<evidence type="ECO:0000313" key="3">
    <source>
        <dbReference type="Proteomes" id="UP000248553"/>
    </source>
</evidence>
<comment type="caution">
    <text evidence="2">The sequence shown here is derived from an EMBL/GenBank/DDBJ whole genome shotgun (WGS) entry which is preliminary data.</text>
</comment>
<evidence type="ECO:0008006" key="4">
    <source>
        <dbReference type="Google" id="ProtNLM"/>
    </source>
</evidence>